<dbReference type="GO" id="GO:0008837">
    <property type="term" value="F:diaminopimelate epimerase activity"/>
    <property type="evidence" value="ECO:0007669"/>
    <property type="project" value="UniProtKB-UniRule"/>
</dbReference>
<evidence type="ECO:0000256" key="1">
    <source>
        <dbReference type="ARBA" id="ARBA00004496"/>
    </source>
</evidence>
<feature type="binding site" evidence="11">
    <location>
        <position position="192"/>
    </location>
    <ligand>
        <name>substrate</name>
    </ligand>
</feature>
<dbReference type="PANTHER" id="PTHR31689">
    <property type="entry name" value="DIAMINOPIMELATE EPIMERASE, CHLOROPLASTIC"/>
    <property type="match status" value="1"/>
</dbReference>
<evidence type="ECO:0000313" key="14">
    <source>
        <dbReference type="Proteomes" id="UP000286680"/>
    </source>
</evidence>
<evidence type="ECO:0000313" key="13">
    <source>
        <dbReference type="EMBL" id="RUO40414.1"/>
    </source>
</evidence>
<sequence length="275" mass="30361">MLLQFSKMHGLGNDFVVVDNVTQNLYVNPEQIKQWANRHTGIGFDQLLLVEPPYDPDLDFHYRIFNADGSEVAQCGNGARCFAKFVRLKGLTNKNHLKVSTKAGKLVLHLEKDGQVTVEMGLPQFEPASVPFKAQKAEQTYVLRANEETVLCGVMGLGNPHCVIEVDDVDTAPVNRLGTLIAAHDRFPESVNVGFMQIVDRDNIRLRVHERGVGETQACGSGACAAAVIGMQQEKLNNQVTVELPGGKLVIRWQPEQQVKMTGPAELIFDGQMLL</sequence>
<feature type="site" description="Important for dimerization" evidence="11">
    <location>
        <position position="269"/>
    </location>
</feature>
<dbReference type="FunFam" id="3.10.310.10:FF:000001">
    <property type="entry name" value="Diaminopimelate epimerase"/>
    <property type="match status" value="1"/>
</dbReference>
<feature type="active site" description="Proton donor" evidence="11">
    <location>
        <position position="75"/>
    </location>
</feature>
<dbReference type="Gene3D" id="3.10.310.10">
    <property type="entry name" value="Diaminopimelate Epimerase, Chain A, domain 1"/>
    <property type="match status" value="2"/>
</dbReference>
<accession>A0AA94EDW3</accession>
<evidence type="ECO:0000256" key="10">
    <source>
        <dbReference type="ARBA" id="ARBA00074775"/>
    </source>
</evidence>
<comment type="subcellular location">
    <subcellularLocation>
        <location evidence="1 11">Cytoplasm</location>
    </subcellularLocation>
</comment>
<evidence type="ECO:0000256" key="12">
    <source>
        <dbReference type="PROSITE-ProRule" id="PRU10125"/>
    </source>
</evidence>
<dbReference type="SUPFAM" id="SSF54506">
    <property type="entry name" value="Diaminopimelate epimerase-like"/>
    <property type="match status" value="1"/>
</dbReference>
<dbReference type="GO" id="GO:0009089">
    <property type="term" value="P:lysine biosynthetic process via diaminopimelate"/>
    <property type="evidence" value="ECO:0007669"/>
    <property type="project" value="UniProtKB-UniRule"/>
</dbReference>
<dbReference type="InterPro" id="IPR018510">
    <property type="entry name" value="DAP_epimerase_AS"/>
</dbReference>
<dbReference type="NCBIfam" id="TIGR00652">
    <property type="entry name" value="DapF"/>
    <property type="match status" value="1"/>
</dbReference>
<dbReference type="GO" id="GO:0005829">
    <property type="term" value="C:cytosol"/>
    <property type="evidence" value="ECO:0007669"/>
    <property type="project" value="TreeGrafter"/>
</dbReference>
<evidence type="ECO:0000256" key="9">
    <source>
        <dbReference type="ARBA" id="ARBA00051712"/>
    </source>
</evidence>
<evidence type="ECO:0000256" key="11">
    <source>
        <dbReference type="HAMAP-Rule" id="MF_00197"/>
    </source>
</evidence>
<evidence type="ECO:0000256" key="2">
    <source>
        <dbReference type="ARBA" id="ARBA00005196"/>
    </source>
</evidence>
<feature type="binding site" evidence="11">
    <location>
        <begin position="220"/>
        <end position="221"/>
    </location>
    <ligand>
        <name>substrate</name>
    </ligand>
</feature>
<dbReference type="EMBL" id="PIPS01000004">
    <property type="protein sequence ID" value="RUO40414.1"/>
    <property type="molecule type" value="Genomic_DNA"/>
</dbReference>
<evidence type="ECO:0000256" key="8">
    <source>
        <dbReference type="ARBA" id="ARBA00023235"/>
    </source>
</evidence>
<comment type="catalytic activity">
    <reaction evidence="9 11">
        <text>(2S,6S)-2,6-diaminopimelate = meso-2,6-diaminopimelate</text>
        <dbReference type="Rhea" id="RHEA:15393"/>
        <dbReference type="ChEBI" id="CHEBI:57609"/>
        <dbReference type="ChEBI" id="CHEBI:57791"/>
        <dbReference type="EC" id="5.1.1.7"/>
    </reaction>
</comment>
<keyword evidence="8 11" id="KW-0413">Isomerase</keyword>
<dbReference type="Proteomes" id="UP000286680">
    <property type="component" value="Unassembled WGS sequence"/>
</dbReference>
<feature type="active site" description="Proton acceptor" evidence="11">
    <location>
        <position position="219"/>
    </location>
</feature>
<feature type="site" description="Could be important to modulate the pK values of the two catalytic cysteine residues" evidence="11">
    <location>
        <position position="161"/>
    </location>
</feature>
<dbReference type="PANTHER" id="PTHR31689:SF0">
    <property type="entry name" value="DIAMINOPIMELATE EPIMERASE"/>
    <property type="match status" value="1"/>
</dbReference>
<feature type="binding site" evidence="11">
    <location>
        <position position="13"/>
    </location>
    <ligand>
        <name>substrate</name>
    </ligand>
</feature>
<keyword evidence="6 11" id="KW-0028">Amino-acid biosynthesis</keyword>
<dbReference type="Pfam" id="PF01678">
    <property type="entry name" value="DAP_epimerase"/>
    <property type="match status" value="2"/>
</dbReference>
<dbReference type="EC" id="5.1.1.7" evidence="4 11"/>
<feature type="site" description="Could be important to modulate the pK values of the two catalytic cysteine residues" evidence="11">
    <location>
        <position position="210"/>
    </location>
</feature>
<gene>
    <name evidence="11" type="primary">dapF</name>
    <name evidence="13" type="ORF">CWE23_12495</name>
</gene>
<dbReference type="PROSITE" id="PS01326">
    <property type="entry name" value="DAP_EPIMERASE"/>
    <property type="match status" value="1"/>
</dbReference>
<evidence type="ECO:0000256" key="3">
    <source>
        <dbReference type="ARBA" id="ARBA00010219"/>
    </source>
</evidence>
<reference evidence="14" key="1">
    <citation type="journal article" date="2018" name="Front. Microbiol.">
        <title>Genome-Based Analysis Reveals the Taxonomy and Diversity of the Family Idiomarinaceae.</title>
        <authorList>
            <person name="Liu Y."/>
            <person name="Lai Q."/>
            <person name="Shao Z."/>
        </authorList>
    </citation>
    <scope>NUCLEOTIDE SEQUENCE [LARGE SCALE GENOMIC DNA]</scope>
    <source>
        <strain evidence="14">SN-14</strain>
    </source>
</reference>
<evidence type="ECO:0000256" key="4">
    <source>
        <dbReference type="ARBA" id="ARBA00013080"/>
    </source>
</evidence>
<feature type="binding site" evidence="11">
    <location>
        <position position="159"/>
    </location>
    <ligand>
        <name>substrate</name>
    </ligand>
</feature>
<dbReference type="RefSeq" id="WP_105307588.1">
    <property type="nucleotide sequence ID" value="NZ_PIPS01000004.1"/>
</dbReference>
<feature type="active site" evidence="12">
    <location>
        <position position="75"/>
    </location>
</feature>
<evidence type="ECO:0000256" key="5">
    <source>
        <dbReference type="ARBA" id="ARBA00022490"/>
    </source>
</evidence>
<organism evidence="13 14">
    <name type="scientific">Idiomarina aquatica</name>
    <dbReference type="NCBI Taxonomy" id="1327752"/>
    <lineage>
        <taxon>Bacteria</taxon>
        <taxon>Pseudomonadati</taxon>
        <taxon>Pseudomonadota</taxon>
        <taxon>Gammaproteobacteria</taxon>
        <taxon>Alteromonadales</taxon>
        <taxon>Idiomarinaceae</taxon>
        <taxon>Idiomarina</taxon>
    </lineage>
</organism>
<evidence type="ECO:0000256" key="6">
    <source>
        <dbReference type="ARBA" id="ARBA00022605"/>
    </source>
</evidence>
<comment type="similarity">
    <text evidence="3 11">Belongs to the diaminopimelate epimerase family.</text>
</comment>
<feature type="binding site" evidence="11">
    <location>
        <begin position="210"/>
        <end position="211"/>
    </location>
    <ligand>
        <name>substrate</name>
    </ligand>
</feature>
<name>A0AA94EDW3_9GAMM</name>
<comment type="pathway">
    <text evidence="2 11">Amino-acid biosynthesis; L-lysine biosynthesis via DAP pathway; DL-2,6-diaminopimelate from LL-2,6-diaminopimelate: step 1/1.</text>
</comment>
<dbReference type="AlphaFoldDB" id="A0AA94EDW3"/>
<keyword evidence="7 11" id="KW-0457">Lysine biosynthesis</keyword>
<feature type="binding site" evidence="11">
    <location>
        <begin position="76"/>
        <end position="77"/>
    </location>
    <ligand>
        <name>substrate</name>
    </ligand>
</feature>
<feature type="binding site" evidence="11">
    <location>
        <position position="46"/>
    </location>
    <ligand>
        <name>substrate</name>
    </ligand>
</feature>
<evidence type="ECO:0000256" key="7">
    <source>
        <dbReference type="ARBA" id="ARBA00023154"/>
    </source>
</evidence>
<dbReference type="FunFam" id="3.10.310.10:FF:000002">
    <property type="entry name" value="Diaminopimelate epimerase"/>
    <property type="match status" value="1"/>
</dbReference>
<dbReference type="InterPro" id="IPR001653">
    <property type="entry name" value="DAP_epimerase_DapF"/>
</dbReference>
<dbReference type="HAMAP" id="MF_00197">
    <property type="entry name" value="DAP_epimerase"/>
    <property type="match status" value="1"/>
</dbReference>
<comment type="subunit">
    <text evidence="11">Homodimer.</text>
</comment>
<feature type="binding site" evidence="11">
    <location>
        <position position="66"/>
    </location>
    <ligand>
        <name>substrate</name>
    </ligand>
</feature>
<protein>
    <recommendedName>
        <fullName evidence="10 11">Diaminopimelate epimerase</fullName>
        <shortName evidence="11">DAP epimerase</shortName>
        <ecNumber evidence="4 11">5.1.1.7</ecNumber>
    </recommendedName>
    <alternativeName>
        <fullName evidence="11">PLP-independent amino acid racemase</fullName>
    </alternativeName>
</protein>
<keyword evidence="14" id="KW-1185">Reference proteome</keyword>
<proteinExistence type="inferred from homology"/>
<keyword evidence="5 11" id="KW-0963">Cytoplasm</keyword>
<comment type="caution">
    <text evidence="13">The sequence shown here is derived from an EMBL/GenBank/DDBJ whole genome shotgun (WGS) entry which is preliminary data.</text>
</comment>
<comment type="function">
    <text evidence="11">Catalyzes the stereoinversion of LL-2,6-diaminopimelate (L,L-DAP) to meso-diaminopimelate (meso-DAP), a precursor of L-lysine and an essential component of the bacterial peptidoglycan.</text>
</comment>